<protein>
    <submittedName>
        <fullName evidence="2">Uncharacterized protein</fullName>
    </submittedName>
</protein>
<dbReference type="Proteomes" id="UP000032614">
    <property type="component" value="Chromosome 2"/>
</dbReference>
<evidence type="ECO:0000313" key="4">
    <source>
        <dbReference type="Proteomes" id="UP000518681"/>
    </source>
</evidence>
<name>A0AAW3V4Q1_9BURK</name>
<organism evidence="2 4">
    <name type="scientific">Paraburkholderia fungorum</name>
    <dbReference type="NCBI Taxonomy" id="134537"/>
    <lineage>
        <taxon>Bacteria</taxon>
        <taxon>Pseudomonadati</taxon>
        <taxon>Pseudomonadota</taxon>
        <taxon>Betaproteobacteria</taxon>
        <taxon>Burkholderiales</taxon>
        <taxon>Burkholderiaceae</taxon>
        <taxon>Paraburkholderia</taxon>
    </lineage>
</organism>
<dbReference type="KEGG" id="bfn:OI25_4240"/>
<evidence type="ECO:0000313" key="3">
    <source>
        <dbReference type="Proteomes" id="UP000032614"/>
    </source>
</evidence>
<dbReference type="EMBL" id="CP010027">
    <property type="protein sequence ID" value="AJZ63910.1"/>
    <property type="molecule type" value="Genomic_DNA"/>
</dbReference>
<dbReference type="Proteomes" id="UP000518681">
    <property type="component" value="Unassembled WGS sequence"/>
</dbReference>
<evidence type="ECO:0000313" key="2">
    <source>
        <dbReference type="EMBL" id="MBB6205316.1"/>
    </source>
</evidence>
<evidence type="ECO:0000313" key="1">
    <source>
        <dbReference type="EMBL" id="AJZ63910.1"/>
    </source>
</evidence>
<proteinExistence type="predicted"/>
<dbReference type="AlphaFoldDB" id="A0AAW3V4Q1"/>
<gene>
    <name evidence="2" type="ORF">GGD69_006211</name>
    <name evidence="1" type="ORF">OI25_4240</name>
</gene>
<reference evidence="1 3" key="1">
    <citation type="journal article" date="2015" name="Genome Announc.">
        <title>Complete genome sequences for 59 burkholderia isolates, both pathogenic and near neighbor.</title>
        <authorList>
            <person name="Johnson S.L."/>
            <person name="Bishop-Lilly K.A."/>
            <person name="Ladner J.T."/>
            <person name="Daligault H.E."/>
            <person name="Davenport K.W."/>
            <person name="Jaissle J."/>
            <person name="Frey K.G."/>
            <person name="Koroleva G.I."/>
            <person name="Bruce D.C."/>
            <person name="Coyne S.R."/>
            <person name="Broomall S.M."/>
            <person name="Li P.E."/>
            <person name="Teshima H."/>
            <person name="Gibbons H.S."/>
            <person name="Palacios G.F."/>
            <person name="Rosenzweig C.N."/>
            <person name="Redden C.L."/>
            <person name="Xu Y."/>
            <person name="Minogue T.D."/>
            <person name="Chain P.S."/>
        </authorList>
    </citation>
    <scope>NUCLEOTIDE SEQUENCE [LARGE SCALE GENOMIC DNA]</scope>
    <source>
        <strain evidence="1 3">ATCC BAA-463</strain>
    </source>
</reference>
<reference evidence="2 4" key="2">
    <citation type="submission" date="2020-08" db="EMBL/GenBank/DDBJ databases">
        <title>Genomic Encyclopedia of Type Strains, Phase IV (KMG-V): Genome sequencing to study the core and pangenomes of soil and plant-associated prokaryotes.</title>
        <authorList>
            <person name="Whitman W."/>
        </authorList>
    </citation>
    <scope>NUCLEOTIDE SEQUENCE [LARGE SCALE GENOMIC DNA]</scope>
    <source>
        <strain evidence="2 4">SEMIA 4013</strain>
    </source>
</reference>
<sequence length="56" mass="6676">MLRVLHAQQVFPATRIRLASLWRHQQTPPRHQTDQNRWMMPTPAANWLRDEDGAPF</sequence>
<accession>A0AAW3V4Q1</accession>
<dbReference type="EMBL" id="JACIIK010000012">
    <property type="protein sequence ID" value="MBB6205316.1"/>
    <property type="molecule type" value="Genomic_DNA"/>
</dbReference>